<dbReference type="AlphaFoldDB" id="A0A0D3CGE4"/>
<accession>A0A0D3CGE4</accession>
<name>A0A0D3CGE4_BRAOL</name>
<dbReference type="Proteomes" id="UP000032141">
    <property type="component" value="Chromosome C5"/>
</dbReference>
<evidence type="ECO:0000313" key="2">
    <source>
        <dbReference type="Proteomes" id="UP000032141"/>
    </source>
</evidence>
<proteinExistence type="predicted"/>
<protein>
    <submittedName>
        <fullName evidence="1">Uncharacterized protein</fullName>
    </submittedName>
</protein>
<evidence type="ECO:0000313" key="1">
    <source>
        <dbReference type="EnsemblPlants" id="Bo5g085150.1"/>
    </source>
</evidence>
<dbReference type="Gramene" id="Bo5g085150.1">
    <property type="protein sequence ID" value="Bo5g085150.1"/>
    <property type="gene ID" value="Bo5g085150"/>
</dbReference>
<organism evidence="1 2">
    <name type="scientific">Brassica oleracea var. oleracea</name>
    <dbReference type="NCBI Taxonomy" id="109376"/>
    <lineage>
        <taxon>Eukaryota</taxon>
        <taxon>Viridiplantae</taxon>
        <taxon>Streptophyta</taxon>
        <taxon>Embryophyta</taxon>
        <taxon>Tracheophyta</taxon>
        <taxon>Spermatophyta</taxon>
        <taxon>Magnoliopsida</taxon>
        <taxon>eudicotyledons</taxon>
        <taxon>Gunneridae</taxon>
        <taxon>Pentapetalae</taxon>
        <taxon>rosids</taxon>
        <taxon>malvids</taxon>
        <taxon>Brassicales</taxon>
        <taxon>Brassicaceae</taxon>
        <taxon>Brassiceae</taxon>
        <taxon>Brassica</taxon>
    </lineage>
</organism>
<reference evidence="1 2" key="1">
    <citation type="journal article" date="2014" name="Genome Biol.">
        <title>Transcriptome and methylome profiling reveals relics of genome dominance in the mesopolyploid Brassica oleracea.</title>
        <authorList>
            <person name="Parkin I.A."/>
            <person name="Koh C."/>
            <person name="Tang H."/>
            <person name="Robinson S.J."/>
            <person name="Kagale S."/>
            <person name="Clarke W.E."/>
            <person name="Town C.D."/>
            <person name="Nixon J."/>
            <person name="Krishnakumar V."/>
            <person name="Bidwell S.L."/>
            <person name="Denoeud F."/>
            <person name="Belcram H."/>
            <person name="Links M.G."/>
            <person name="Just J."/>
            <person name="Clarke C."/>
            <person name="Bender T."/>
            <person name="Huebert T."/>
            <person name="Mason A.S."/>
            <person name="Pires J.C."/>
            <person name="Barker G."/>
            <person name="Moore J."/>
            <person name="Walley P.G."/>
            <person name="Manoli S."/>
            <person name="Batley J."/>
            <person name="Edwards D."/>
            <person name="Nelson M.N."/>
            <person name="Wang X."/>
            <person name="Paterson A.H."/>
            <person name="King G."/>
            <person name="Bancroft I."/>
            <person name="Chalhoub B."/>
            <person name="Sharpe A.G."/>
        </authorList>
    </citation>
    <scope>NUCLEOTIDE SEQUENCE</scope>
    <source>
        <strain evidence="1 2">cv. TO1000</strain>
    </source>
</reference>
<sequence>RNSRGEAKRGEDGVHSRESFVVVGGGEFRGGVALSHESLRFKKIAKNDGEFRGGVAQWKTSSNMKWIEDSAYYQSIEKRSKLLHPLMASMHGKSRETKANMGIKEALPGCDEVVNGPLESISSDLALDTLAEGLVVSCVGGTLCISSLEGM</sequence>
<dbReference type="EnsemblPlants" id="Bo5g085150.1">
    <property type="protein sequence ID" value="Bo5g085150.1"/>
    <property type="gene ID" value="Bo5g085150"/>
</dbReference>
<keyword evidence="2" id="KW-1185">Reference proteome</keyword>
<dbReference type="HOGENOM" id="CLU_1736133_0_0_1"/>
<reference evidence="1" key="2">
    <citation type="submission" date="2015-03" db="UniProtKB">
        <authorList>
            <consortium name="EnsemblPlants"/>
        </authorList>
    </citation>
    <scope>IDENTIFICATION</scope>
</reference>